<dbReference type="RefSeq" id="WP_203897719.1">
    <property type="nucleotide sequence ID" value="NZ_BOPF01000003.1"/>
</dbReference>
<feature type="domain" description="HTH marR-type" evidence="2">
    <location>
        <begin position="24"/>
        <end position="67"/>
    </location>
</feature>
<dbReference type="AlphaFoldDB" id="A0A8J3YFP1"/>
<name>A0A8J3YFP1_9ACTN</name>
<accession>A0A8J3YFP1</accession>
<dbReference type="Pfam" id="PF00480">
    <property type="entry name" value="ROK"/>
    <property type="match status" value="1"/>
</dbReference>
<gene>
    <name evidence="3" type="ORF">Val02_10320</name>
</gene>
<dbReference type="PANTHER" id="PTHR18964:SF149">
    <property type="entry name" value="BIFUNCTIONAL UDP-N-ACETYLGLUCOSAMINE 2-EPIMERASE_N-ACETYLMANNOSAMINE KINASE"/>
    <property type="match status" value="1"/>
</dbReference>
<evidence type="ECO:0000256" key="1">
    <source>
        <dbReference type="ARBA" id="ARBA00006479"/>
    </source>
</evidence>
<dbReference type="InterPro" id="IPR036390">
    <property type="entry name" value="WH_DNA-bd_sf"/>
</dbReference>
<proteinExistence type="inferred from homology"/>
<dbReference type="InterPro" id="IPR000600">
    <property type="entry name" value="ROK"/>
</dbReference>
<dbReference type="GO" id="GO:0006355">
    <property type="term" value="P:regulation of DNA-templated transcription"/>
    <property type="evidence" value="ECO:0007669"/>
    <property type="project" value="InterPro"/>
</dbReference>
<dbReference type="InterPro" id="IPR043129">
    <property type="entry name" value="ATPase_NBD"/>
</dbReference>
<dbReference type="SUPFAM" id="SSF53067">
    <property type="entry name" value="Actin-like ATPase domain"/>
    <property type="match status" value="1"/>
</dbReference>
<evidence type="ECO:0000259" key="2">
    <source>
        <dbReference type="Pfam" id="PF12802"/>
    </source>
</evidence>
<evidence type="ECO:0000313" key="4">
    <source>
        <dbReference type="Proteomes" id="UP000619260"/>
    </source>
</evidence>
<dbReference type="EMBL" id="BOPF01000003">
    <property type="protein sequence ID" value="GIJ44146.1"/>
    <property type="molecule type" value="Genomic_DNA"/>
</dbReference>
<dbReference type="Gene3D" id="1.10.10.10">
    <property type="entry name" value="Winged helix-like DNA-binding domain superfamily/Winged helix DNA-binding domain"/>
    <property type="match status" value="1"/>
</dbReference>
<evidence type="ECO:0000313" key="3">
    <source>
        <dbReference type="EMBL" id="GIJ44146.1"/>
    </source>
</evidence>
<dbReference type="PANTHER" id="PTHR18964">
    <property type="entry name" value="ROK (REPRESSOR, ORF, KINASE) FAMILY"/>
    <property type="match status" value="1"/>
</dbReference>
<dbReference type="InterPro" id="IPR000835">
    <property type="entry name" value="HTH_MarR-typ"/>
</dbReference>
<dbReference type="GO" id="GO:0003677">
    <property type="term" value="F:DNA binding"/>
    <property type="evidence" value="ECO:0007669"/>
    <property type="project" value="InterPro"/>
</dbReference>
<dbReference type="Pfam" id="PF12802">
    <property type="entry name" value="MarR_2"/>
    <property type="match status" value="1"/>
</dbReference>
<comment type="caution">
    <text evidence="3">The sequence shown here is derived from an EMBL/GenBank/DDBJ whole genome shotgun (WGS) entry which is preliminary data.</text>
</comment>
<dbReference type="InterPro" id="IPR036388">
    <property type="entry name" value="WH-like_DNA-bd_sf"/>
</dbReference>
<organism evidence="3 4">
    <name type="scientific">Virgisporangium aliadipatigenens</name>
    <dbReference type="NCBI Taxonomy" id="741659"/>
    <lineage>
        <taxon>Bacteria</taxon>
        <taxon>Bacillati</taxon>
        <taxon>Actinomycetota</taxon>
        <taxon>Actinomycetes</taxon>
        <taxon>Micromonosporales</taxon>
        <taxon>Micromonosporaceae</taxon>
        <taxon>Virgisporangium</taxon>
    </lineage>
</organism>
<keyword evidence="4" id="KW-1185">Reference proteome</keyword>
<reference evidence="3" key="1">
    <citation type="submission" date="2021-01" db="EMBL/GenBank/DDBJ databases">
        <title>Whole genome shotgun sequence of Virgisporangium aliadipatigenens NBRC 105644.</title>
        <authorList>
            <person name="Komaki H."/>
            <person name="Tamura T."/>
        </authorList>
    </citation>
    <scope>NUCLEOTIDE SEQUENCE</scope>
    <source>
        <strain evidence="3">NBRC 105644</strain>
    </source>
</reference>
<dbReference type="Proteomes" id="UP000619260">
    <property type="component" value="Unassembled WGS sequence"/>
</dbReference>
<protein>
    <submittedName>
        <fullName evidence="3">Xylose repressor</fullName>
    </submittedName>
</protein>
<sequence>MTTTQSGPKAADFADVRATNLAVVLRCIRDRAPCSRADVATATGLNKATVSSLVADLIDRRLVRETGRTEHRIGRPATMLVLDGGGYAAIGIEIGTDSVAAVALDLAGVELVSWRRAFPRGSGQEKTQLRALATIAAKAVARVVEQGRQVLGLTVGVPGLVDPQGVVRLSTELGWRDLDLRGELRKALRSPTFDIGIDNAANLAALAEQRHGPHAGVANFVHVTADGAIAAGVVADGRLLRGARGFAGELAHLQLDPAGPQCRCGRRGCLQALAGVPAIVARALPDVDPDGDLSPEVELVVAQARRGDAPTLRALAEAGRHLGHGLSFLTNIVNPELVLLGGALAALAPWTAPAAEAELAARTLAPDAGGCRVVASALGPRATATGAAVGTLATLESGYLPVAAR</sequence>
<dbReference type="SUPFAM" id="SSF46785">
    <property type="entry name" value="Winged helix' DNA-binding domain"/>
    <property type="match status" value="1"/>
</dbReference>
<dbReference type="Gene3D" id="3.30.420.40">
    <property type="match status" value="2"/>
</dbReference>
<comment type="similarity">
    <text evidence="1">Belongs to the ROK (NagC/XylR) family.</text>
</comment>